<dbReference type="Proteomes" id="UP000637578">
    <property type="component" value="Unassembled WGS sequence"/>
</dbReference>
<keyword evidence="3" id="KW-1185">Reference proteome</keyword>
<dbReference type="AlphaFoldDB" id="A0A8J3FZI3"/>
<proteinExistence type="predicted"/>
<evidence type="ECO:0000313" key="3">
    <source>
        <dbReference type="Proteomes" id="UP000637578"/>
    </source>
</evidence>
<accession>A0A8J3FZI3</accession>
<comment type="caution">
    <text evidence="2">The sequence shown here is derived from an EMBL/GenBank/DDBJ whole genome shotgun (WGS) entry which is preliminary data.</text>
</comment>
<feature type="region of interest" description="Disordered" evidence="1">
    <location>
        <begin position="34"/>
        <end position="54"/>
    </location>
</feature>
<evidence type="ECO:0000313" key="2">
    <source>
        <dbReference type="EMBL" id="GGM80610.1"/>
    </source>
</evidence>
<protein>
    <submittedName>
        <fullName evidence="2">Uncharacterized protein</fullName>
    </submittedName>
</protein>
<sequence>MVHCDECCLRLSVNKDKTLPKHYLEDTHGILSHREQKTCPGSSTTQYTTDRQLSSKCRRPRSKQTCPCCGRKPLTLNKNGKFPKHKAPGGAKCSMSEANYPR</sequence>
<gene>
    <name evidence="2" type="ORF">GCM10012275_59080</name>
</gene>
<reference evidence="2" key="1">
    <citation type="journal article" date="2014" name="Int. J. Syst. Evol. Microbiol.">
        <title>Complete genome sequence of Corynebacterium casei LMG S-19264T (=DSM 44701T), isolated from a smear-ripened cheese.</title>
        <authorList>
            <consortium name="US DOE Joint Genome Institute (JGI-PGF)"/>
            <person name="Walter F."/>
            <person name="Albersmeier A."/>
            <person name="Kalinowski J."/>
            <person name="Ruckert C."/>
        </authorList>
    </citation>
    <scope>NUCLEOTIDE SEQUENCE</scope>
    <source>
        <strain evidence="2">CGMCC 4.5737</strain>
    </source>
</reference>
<name>A0A8J3FZI3_9PSEU</name>
<feature type="region of interest" description="Disordered" evidence="1">
    <location>
        <begin position="79"/>
        <end position="102"/>
    </location>
</feature>
<reference evidence="2" key="2">
    <citation type="submission" date="2020-09" db="EMBL/GenBank/DDBJ databases">
        <authorList>
            <person name="Sun Q."/>
            <person name="Zhou Y."/>
        </authorList>
    </citation>
    <scope>NUCLEOTIDE SEQUENCE</scope>
    <source>
        <strain evidence="2">CGMCC 4.5737</strain>
    </source>
</reference>
<evidence type="ECO:0000256" key="1">
    <source>
        <dbReference type="SAM" id="MobiDB-lite"/>
    </source>
</evidence>
<feature type="compositionally biased region" description="Polar residues" evidence="1">
    <location>
        <begin position="39"/>
        <end position="54"/>
    </location>
</feature>
<organism evidence="2 3">
    <name type="scientific">Longimycelium tulufanense</name>
    <dbReference type="NCBI Taxonomy" id="907463"/>
    <lineage>
        <taxon>Bacteria</taxon>
        <taxon>Bacillati</taxon>
        <taxon>Actinomycetota</taxon>
        <taxon>Actinomycetes</taxon>
        <taxon>Pseudonocardiales</taxon>
        <taxon>Pseudonocardiaceae</taxon>
        <taxon>Longimycelium</taxon>
    </lineage>
</organism>
<dbReference type="EMBL" id="BMMK01000049">
    <property type="protein sequence ID" value="GGM80610.1"/>
    <property type="molecule type" value="Genomic_DNA"/>
</dbReference>